<dbReference type="EMBL" id="BJWL01000013">
    <property type="protein sequence ID" value="GFY99386.1"/>
    <property type="molecule type" value="Genomic_DNA"/>
</dbReference>
<evidence type="ECO:0000256" key="1">
    <source>
        <dbReference type="SAM" id="MobiDB-lite"/>
    </source>
</evidence>
<keyword evidence="4" id="KW-1185">Reference proteome</keyword>
<comment type="caution">
    <text evidence="3">The sequence shown here is derived from an EMBL/GenBank/DDBJ whole genome shotgun (WGS) entry which is preliminary data.</text>
</comment>
<reference evidence="3 4" key="1">
    <citation type="submission" date="2019-07" db="EMBL/GenBank/DDBJ databases">
        <title>De Novo Assembly of kiwifruit Actinidia rufa.</title>
        <authorList>
            <person name="Sugita-Konishi S."/>
            <person name="Sato K."/>
            <person name="Mori E."/>
            <person name="Abe Y."/>
            <person name="Kisaki G."/>
            <person name="Hamano K."/>
            <person name="Suezawa K."/>
            <person name="Otani M."/>
            <person name="Fukuda T."/>
            <person name="Manabe T."/>
            <person name="Gomi K."/>
            <person name="Tabuchi M."/>
            <person name="Akimitsu K."/>
            <person name="Kataoka I."/>
        </authorList>
    </citation>
    <scope>NUCLEOTIDE SEQUENCE [LARGE SCALE GENOMIC DNA]</scope>
    <source>
        <strain evidence="4">cv. Fuchu</strain>
    </source>
</reference>
<dbReference type="OrthoDB" id="1109067at2759"/>
<dbReference type="AlphaFoldDB" id="A0A7J0FLX8"/>
<name>A0A7J0FLX8_9ERIC</name>
<evidence type="ECO:0000313" key="4">
    <source>
        <dbReference type="Proteomes" id="UP000585474"/>
    </source>
</evidence>
<evidence type="ECO:0000259" key="2">
    <source>
        <dbReference type="Pfam" id="PF05627"/>
    </source>
</evidence>
<evidence type="ECO:0000313" key="3">
    <source>
        <dbReference type="EMBL" id="GFY99386.1"/>
    </source>
</evidence>
<dbReference type="PANTHER" id="PTHR33159:SF6">
    <property type="entry name" value="RPM1-INTERACTING PROTEIN 4"/>
    <property type="match status" value="1"/>
</dbReference>
<dbReference type="GO" id="GO:0005886">
    <property type="term" value="C:plasma membrane"/>
    <property type="evidence" value="ECO:0007669"/>
    <property type="project" value="TreeGrafter"/>
</dbReference>
<feature type="domain" description="RIN4 pathogenic type III effector avirulence factor Avr cleavage site" evidence="2">
    <location>
        <begin position="187"/>
        <end position="219"/>
    </location>
</feature>
<proteinExistence type="predicted"/>
<feature type="compositionally biased region" description="Polar residues" evidence="1">
    <location>
        <begin position="92"/>
        <end position="101"/>
    </location>
</feature>
<accession>A0A7J0FLX8</accession>
<feature type="region of interest" description="Disordered" evidence="1">
    <location>
        <begin position="226"/>
        <end position="250"/>
    </location>
</feature>
<organism evidence="3 4">
    <name type="scientific">Actinidia rufa</name>
    <dbReference type="NCBI Taxonomy" id="165716"/>
    <lineage>
        <taxon>Eukaryota</taxon>
        <taxon>Viridiplantae</taxon>
        <taxon>Streptophyta</taxon>
        <taxon>Embryophyta</taxon>
        <taxon>Tracheophyta</taxon>
        <taxon>Spermatophyta</taxon>
        <taxon>Magnoliopsida</taxon>
        <taxon>eudicotyledons</taxon>
        <taxon>Gunneridae</taxon>
        <taxon>Pentapetalae</taxon>
        <taxon>asterids</taxon>
        <taxon>Ericales</taxon>
        <taxon>Actinidiaceae</taxon>
        <taxon>Actinidia</taxon>
    </lineage>
</organism>
<protein>
    <submittedName>
        <fullName evidence="3">RPM1-interacting protein 4 (RIN4) family protein</fullName>
    </submittedName>
</protein>
<feature type="compositionally biased region" description="Polar residues" evidence="1">
    <location>
        <begin position="231"/>
        <end position="240"/>
    </location>
</feature>
<feature type="domain" description="RIN4 pathogenic type III effector avirulence factor Avr cleavage site" evidence="2">
    <location>
        <begin position="9"/>
        <end position="38"/>
    </location>
</feature>
<feature type="region of interest" description="Disordered" evidence="1">
    <location>
        <begin position="38"/>
        <end position="206"/>
    </location>
</feature>
<dbReference type="InterPro" id="IPR008700">
    <property type="entry name" value="TypeIII_avirulence_cleave"/>
</dbReference>
<dbReference type="Pfam" id="PF05627">
    <property type="entry name" value="AvrRpt-cleavage"/>
    <property type="match status" value="2"/>
</dbReference>
<gene>
    <name evidence="3" type="ORF">Acr_13g0007870</name>
</gene>
<dbReference type="Proteomes" id="UP000585474">
    <property type="component" value="Unassembled WGS sequence"/>
</dbReference>
<feature type="compositionally biased region" description="Basic and acidic residues" evidence="1">
    <location>
        <begin position="78"/>
        <end position="90"/>
    </location>
</feature>
<dbReference type="InterPro" id="IPR040387">
    <property type="entry name" value="RIN4/NOI4"/>
</dbReference>
<dbReference type="PANTHER" id="PTHR33159">
    <property type="entry name" value="RPM1-INTERACTING PROTEIN 4 (RIN4) FAMILY PROTEIN"/>
    <property type="match status" value="1"/>
</dbReference>
<sequence length="250" mass="27487">MFLLLYLQQRPHVPKFGNWTSDENVPYTVYFDQARKNRTGGKMINPNDPQENPGMFPNLTPLAQDNPEPKGRRAAMPGHERRVSREDGDLRQFSQSPAHNDNTNRRAAGESAHQRRGGHGSGSGSGRPARKSAGSEQSFERSPLHPHYQAKVGGRGSASPAWEGKNSYDSSHGTPGRSKMKPATPDRGPAVPKFGQWDENNPASAEGFTHIFNEMRAERHIGAGKAPVAGNESSYTPIRKQNSHDDVKVC</sequence>